<evidence type="ECO:0000313" key="8">
    <source>
        <dbReference type="EMBL" id="RHW69189.1"/>
    </source>
</evidence>
<keyword evidence="5" id="KW-0325">Glycoprotein</keyword>
<evidence type="ECO:0000256" key="5">
    <source>
        <dbReference type="ARBA" id="ARBA00023180"/>
    </source>
</evidence>
<feature type="domain" description="Trypanosome variant surface glycoprotein A-type N-terminal" evidence="7">
    <location>
        <begin position="35"/>
        <end position="294"/>
    </location>
</feature>
<dbReference type="AlphaFoldDB" id="A0A3L6KXX1"/>
<dbReference type="SUPFAM" id="SSF58087">
    <property type="entry name" value="Variant surface glycoprotein (N-terminal domain)"/>
    <property type="match status" value="1"/>
</dbReference>
<evidence type="ECO:0000256" key="6">
    <source>
        <dbReference type="ARBA" id="ARBA00023288"/>
    </source>
</evidence>
<keyword evidence="6" id="KW-0449">Lipoprotein</keyword>
<keyword evidence="2" id="KW-1003">Cell membrane</keyword>
<evidence type="ECO:0000256" key="2">
    <source>
        <dbReference type="ARBA" id="ARBA00022475"/>
    </source>
</evidence>
<reference evidence="8" key="1">
    <citation type="submission" date="2018-09" db="EMBL/GenBank/DDBJ databases">
        <title>whole genome sequence of T. equiperdum IVM-t1 strain.</title>
        <authorList>
            <person name="Suganuma K."/>
        </authorList>
    </citation>
    <scope>NUCLEOTIDE SEQUENCE [LARGE SCALE GENOMIC DNA]</scope>
    <source>
        <strain evidence="8">IVM-t1</strain>
    </source>
</reference>
<dbReference type="GO" id="GO:0042783">
    <property type="term" value="P:symbiont-mediated evasion of host immune response"/>
    <property type="evidence" value="ECO:0007669"/>
    <property type="project" value="InterPro"/>
</dbReference>
<evidence type="ECO:0000259" key="7">
    <source>
        <dbReference type="Pfam" id="PF00913"/>
    </source>
</evidence>
<comment type="caution">
    <text evidence="8">The sequence shown here is derived from an EMBL/GenBank/DDBJ whole genome shotgun (WGS) entry which is preliminary data.</text>
</comment>
<comment type="subcellular location">
    <subcellularLocation>
        <location evidence="1">Cell membrane</location>
        <topology evidence="1">Lipid-anchor</topology>
        <topology evidence="1">GPI-anchor</topology>
    </subcellularLocation>
</comment>
<evidence type="ECO:0000256" key="1">
    <source>
        <dbReference type="ARBA" id="ARBA00004609"/>
    </source>
</evidence>
<sequence length="428" mass="47120">MVSLIILFRLTFAIANRVRTLMKVLVIVSFFVLTGSASADSGALSLSGAAEALCNASKRLKSVYAFVQAKTKYATEKVREFEDMVELVRLKIVRVRGNEGGNGNWTSCTGIAKFLKRVGSKVNRVKRRELKRLRYLGYSAVGAAGIAAGRLDEFVSVFQQPNNRNGVEFFSCAAGARGEAATKAELHDCFQGGKTAVDAAEFLSVEDVEEKKGSQAEGRANLEEAIRRHLKLSNNDPRYTGGESQGCQLVRGSSGGGYLGNASLTTNLLWGDGIFGVKKDGVGETAYIGDTRNETYSYDMMWEENPTTNVPTLRAAMDAYRAFEEQVSEYGDIYRSLTEEWTEKTIGRRADAMKILNGLGSLPIENVSALNSRTKQDWLSASQVKDADKDLLMTEIGLCGGLGRRSFFRRMFRKAWRKIFGGNWGKDD</sequence>
<evidence type="ECO:0000256" key="3">
    <source>
        <dbReference type="ARBA" id="ARBA00022622"/>
    </source>
</evidence>
<evidence type="ECO:0000256" key="4">
    <source>
        <dbReference type="ARBA" id="ARBA00023136"/>
    </source>
</evidence>
<dbReference type="Gene3D" id="3.90.150.10">
    <property type="entry name" value="Variant Surface Glycoprotein, subunit A domain 1"/>
    <property type="match status" value="1"/>
</dbReference>
<dbReference type="InterPro" id="IPR001812">
    <property type="entry name" value="Trypano_VSG_A_N_dom"/>
</dbReference>
<gene>
    <name evidence="8" type="primary">PAG2</name>
    <name evidence="8" type="ORF">DPX39_100109400</name>
</gene>
<dbReference type="Proteomes" id="UP000266743">
    <property type="component" value="Chromosome 10"/>
</dbReference>
<dbReference type="EMBL" id="QSBY01000010">
    <property type="protein sequence ID" value="RHW69189.1"/>
    <property type="molecule type" value="Genomic_DNA"/>
</dbReference>
<organism evidence="8">
    <name type="scientific">Trypanosoma brucei equiperdum</name>
    <dbReference type="NCBI Taxonomy" id="630700"/>
    <lineage>
        <taxon>Eukaryota</taxon>
        <taxon>Discoba</taxon>
        <taxon>Euglenozoa</taxon>
        <taxon>Kinetoplastea</taxon>
        <taxon>Metakinetoplastina</taxon>
        <taxon>Trypanosomatida</taxon>
        <taxon>Trypanosomatidae</taxon>
        <taxon>Trypanosoma</taxon>
    </lineage>
</organism>
<accession>A0A3L6KXX1</accession>
<keyword evidence="4" id="KW-0472">Membrane</keyword>
<protein>
    <submittedName>
        <fullName evidence="8">Procyclin-associated 2 (PAG2) protein</fullName>
    </submittedName>
</protein>
<name>A0A3L6KXX1_9TRYP</name>
<dbReference type="GO" id="GO:0005886">
    <property type="term" value="C:plasma membrane"/>
    <property type="evidence" value="ECO:0007669"/>
    <property type="project" value="UniProtKB-SubCell"/>
</dbReference>
<dbReference type="Pfam" id="PF00913">
    <property type="entry name" value="Trypan_glycop"/>
    <property type="match status" value="1"/>
</dbReference>
<dbReference type="GO" id="GO:0098552">
    <property type="term" value="C:side of membrane"/>
    <property type="evidence" value="ECO:0007669"/>
    <property type="project" value="UniProtKB-KW"/>
</dbReference>
<keyword evidence="3" id="KW-0336">GPI-anchor</keyword>
<proteinExistence type="predicted"/>